<evidence type="ECO:0000256" key="3">
    <source>
        <dbReference type="ARBA" id="ARBA00022723"/>
    </source>
</evidence>
<comment type="similarity">
    <text evidence="1">Belongs to the peptidase M43B family.</text>
</comment>
<organism evidence="10 11">
    <name type="scientific">Fulvitalea axinellae</name>
    <dbReference type="NCBI Taxonomy" id="1182444"/>
    <lineage>
        <taxon>Bacteria</taxon>
        <taxon>Pseudomonadati</taxon>
        <taxon>Bacteroidota</taxon>
        <taxon>Cytophagia</taxon>
        <taxon>Cytophagales</taxon>
        <taxon>Persicobacteraceae</taxon>
        <taxon>Fulvitalea</taxon>
    </lineage>
</organism>
<keyword evidence="5" id="KW-0378">Hydrolase</keyword>
<reference evidence="10 11" key="1">
    <citation type="submission" date="2021-12" db="EMBL/GenBank/DDBJ databases">
        <title>Genome sequencing of bacteria with rrn-lacking chromosome and rrn-plasmid.</title>
        <authorList>
            <person name="Anda M."/>
            <person name="Iwasaki W."/>
        </authorList>
    </citation>
    <scope>NUCLEOTIDE SEQUENCE [LARGE SCALE GENOMIC DNA]</scope>
    <source>
        <strain evidence="10 11">DSM 100852</strain>
    </source>
</reference>
<name>A0AAU9CTD3_9BACT</name>
<dbReference type="Gene3D" id="3.40.390.10">
    <property type="entry name" value="Collagenase (Catalytic Domain)"/>
    <property type="match status" value="1"/>
</dbReference>
<evidence type="ECO:0000256" key="1">
    <source>
        <dbReference type="ARBA" id="ARBA00008721"/>
    </source>
</evidence>
<dbReference type="PANTHER" id="PTHR47466">
    <property type="match status" value="1"/>
</dbReference>
<dbReference type="PANTHER" id="PTHR47466:SF1">
    <property type="entry name" value="METALLOPROTEASE MEP1 (AFU_ORTHOLOGUE AFUA_1G07730)-RELATED"/>
    <property type="match status" value="1"/>
</dbReference>
<evidence type="ECO:0000256" key="7">
    <source>
        <dbReference type="ARBA" id="ARBA00023049"/>
    </source>
</evidence>
<evidence type="ECO:0000313" key="10">
    <source>
        <dbReference type="EMBL" id="BDD11262.1"/>
    </source>
</evidence>
<dbReference type="EMBL" id="AP025314">
    <property type="protein sequence ID" value="BDD11262.1"/>
    <property type="molecule type" value="Genomic_DNA"/>
</dbReference>
<dbReference type="GO" id="GO:0006508">
    <property type="term" value="P:proteolysis"/>
    <property type="evidence" value="ECO:0007669"/>
    <property type="project" value="UniProtKB-KW"/>
</dbReference>
<keyword evidence="3" id="KW-0479">Metal-binding</keyword>
<evidence type="ECO:0000256" key="6">
    <source>
        <dbReference type="ARBA" id="ARBA00022833"/>
    </source>
</evidence>
<evidence type="ECO:0000256" key="5">
    <source>
        <dbReference type="ARBA" id="ARBA00022801"/>
    </source>
</evidence>
<dbReference type="InterPro" id="IPR026444">
    <property type="entry name" value="Secre_tail"/>
</dbReference>
<dbReference type="SUPFAM" id="SSF55486">
    <property type="entry name" value="Metalloproteases ('zincins'), catalytic domain"/>
    <property type="match status" value="1"/>
</dbReference>
<keyword evidence="7" id="KW-0482">Metalloprotease</keyword>
<dbReference type="GO" id="GO:0046872">
    <property type="term" value="F:metal ion binding"/>
    <property type="evidence" value="ECO:0007669"/>
    <property type="project" value="UniProtKB-KW"/>
</dbReference>
<dbReference type="GO" id="GO:0008237">
    <property type="term" value="F:metallopeptidase activity"/>
    <property type="evidence" value="ECO:0007669"/>
    <property type="project" value="UniProtKB-KW"/>
</dbReference>
<dbReference type="Pfam" id="PF05572">
    <property type="entry name" value="Peptidase_M43"/>
    <property type="match status" value="1"/>
</dbReference>
<dbReference type="AlphaFoldDB" id="A0AAU9CTD3"/>
<accession>A0AAU9CTD3</accession>
<dbReference type="NCBIfam" id="TIGR04183">
    <property type="entry name" value="Por_Secre_tail"/>
    <property type="match status" value="1"/>
</dbReference>
<evidence type="ECO:0000259" key="9">
    <source>
        <dbReference type="Pfam" id="PF05572"/>
    </source>
</evidence>
<feature type="domain" description="Peptidase M43 pregnancy-associated plasma-A" evidence="9">
    <location>
        <begin position="146"/>
        <end position="308"/>
    </location>
</feature>
<evidence type="ECO:0000313" key="11">
    <source>
        <dbReference type="Proteomes" id="UP001348817"/>
    </source>
</evidence>
<keyword evidence="2" id="KW-0645">Protease</keyword>
<dbReference type="InterPro" id="IPR008754">
    <property type="entry name" value="Peptidase_M43"/>
</dbReference>
<keyword evidence="6" id="KW-0862">Zinc</keyword>
<dbReference type="KEGG" id="fax:FUAX_36940"/>
<keyword evidence="4" id="KW-0732">Signal</keyword>
<gene>
    <name evidence="10" type="ORF">FUAX_36940</name>
</gene>
<dbReference type="InterPro" id="IPR024079">
    <property type="entry name" value="MetalloPept_cat_dom_sf"/>
</dbReference>
<evidence type="ECO:0000256" key="4">
    <source>
        <dbReference type="ARBA" id="ARBA00022729"/>
    </source>
</evidence>
<keyword evidence="8" id="KW-1015">Disulfide bond</keyword>
<keyword evidence="11" id="KW-1185">Reference proteome</keyword>
<proteinExistence type="inferred from homology"/>
<protein>
    <recommendedName>
        <fullName evidence="9">Peptidase M43 pregnancy-associated plasma-A domain-containing protein</fullName>
    </recommendedName>
</protein>
<sequence>MFNGLTDWGSLLFTQKNMRNKIFTILLGLIAVLIGTTRLSAQGVDIAPCGEVDHEFEFKPLDLVQARVRVLDTEYEIPLKFWVVESSSGTKAASLEEINTAMESLNSYFEESPFTFTLDPNVERITDSELFNYNHQTDFSKTVEYRQSDRVNIIVANTLSSSGKAVCGFAFFPISGDVSDADKDKYNSVFMARSCLVNSSTPGSPTKNTLAHELGHYFGLFHTHETSKGKELVNGSNCSEAGDFVCDTPADPKLGYANTSNGQCIYNGEDLDELGQAYNPDVNNIMSYSPYWCRKSFTPNQLERMEAVFTQYRAEQVSHVVKRILGSGNLGTEARVSPNPVVGNRLRIVKPGGLPRSLAQVIDASGHEVCTFEAEGNSHEEDISYLAPGIYVLRLKRLGGFSEEGEILRFVKK</sequence>
<evidence type="ECO:0000256" key="2">
    <source>
        <dbReference type="ARBA" id="ARBA00022670"/>
    </source>
</evidence>
<dbReference type="Proteomes" id="UP001348817">
    <property type="component" value="Chromosome"/>
</dbReference>
<evidence type="ECO:0000256" key="8">
    <source>
        <dbReference type="ARBA" id="ARBA00023157"/>
    </source>
</evidence>